<evidence type="ECO:0000256" key="1">
    <source>
        <dbReference type="SAM" id="Phobius"/>
    </source>
</evidence>
<dbReference type="KEGG" id="acij:JS278_02636"/>
<evidence type="ECO:0000313" key="2">
    <source>
        <dbReference type="EMBL" id="AXE39773.1"/>
    </source>
</evidence>
<keyword evidence="3" id="KW-1185">Reference proteome</keyword>
<feature type="transmembrane region" description="Helical" evidence="1">
    <location>
        <begin position="65"/>
        <end position="85"/>
    </location>
</feature>
<organism evidence="2 3">
    <name type="scientific">Acidipropionibacterium virtanenii</name>
    <dbReference type="NCBI Taxonomy" id="2057246"/>
    <lineage>
        <taxon>Bacteria</taxon>
        <taxon>Bacillati</taxon>
        <taxon>Actinomycetota</taxon>
        <taxon>Actinomycetes</taxon>
        <taxon>Propionibacteriales</taxon>
        <taxon>Propionibacteriaceae</taxon>
        <taxon>Acidipropionibacterium</taxon>
    </lineage>
</organism>
<keyword evidence="1" id="KW-0812">Transmembrane</keyword>
<proteinExistence type="predicted"/>
<name>A0A344UWX5_9ACTN</name>
<protein>
    <submittedName>
        <fullName evidence="2">Uncharacterized protein</fullName>
    </submittedName>
</protein>
<dbReference type="RefSeq" id="WP_147243216.1">
    <property type="nucleotide sequence ID" value="NZ_CP025198.1"/>
</dbReference>
<dbReference type="Proteomes" id="UP000251995">
    <property type="component" value="Chromosome"/>
</dbReference>
<dbReference type="OrthoDB" id="9978865at2"/>
<sequence length="101" mass="11121">MLSSAPFFKVARRPGSLRAQYQQRRAVAPRYDVTRGAFAWIHVVLGAGIVLWFEFYFAQQVQGGFDILLMPLGLGILFASLGSTLHRLSAGSRGAGEVTRH</sequence>
<evidence type="ECO:0000313" key="3">
    <source>
        <dbReference type="Proteomes" id="UP000251995"/>
    </source>
</evidence>
<accession>A0A344UWX5</accession>
<reference evidence="2 3" key="1">
    <citation type="submission" date="2017-12" db="EMBL/GenBank/DDBJ databases">
        <title>The whole genome sequence of the Acidipropionibacterium virtanenii sp. nov. type strain JS278.</title>
        <authorList>
            <person name="Laine P."/>
            <person name="Deptula P."/>
            <person name="Varmanen P."/>
            <person name="Auvinen P."/>
        </authorList>
    </citation>
    <scope>NUCLEOTIDE SEQUENCE [LARGE SCALE GENOMIC DNA]</scope>
    <source>
        <strain evidence="2 3">JS278</strain>
    </source>
</reference>
<feature type="transmembrane region" description="Helical" evidence="1">
    <location>
        <begin position="37"/>
        <end position="58"/>
    </location>
</feature>
<dbReference type="AlphaFoldDB" id="A0A344UWX5"/>
<keyword evidence="1" id="KW-0472">Membrane</keyword>
<dbReference type="EMBL" id="CP025198">
    <property type="protein sequence ID" value="AXE39773.1"/>
    <property type="molecule type" value="Genomic_DNA"/>
</dbReference>
<gene>
    <name evidence="2" type="ORF">JS278_02636</name>
</gene>
<keyword evidence="1" id="KW-1133">Transmembrane helix</keyword>